<gene>
    <name evidence="3" type="ORF">KHLLAP_LOCUS11068</name>
</gene>
<accession>A0AAI8VTR9</accession>
<evidence type="ECO:0000256" key="2">
    <source>
        <dbReference type="SAM" id="Phobius"/>
    </source>
</evidence>
<keyword evidence="2" id="KW-0472">Membrane</keyword>
<keyword evidence="4" id="KW-1185">Reference proteome</keyword>
<keyword evidence="2" id="KW-0812">Transmembrane</keyword>
<feature type="region of interest" description="Disordered" evidence="1">
    <location>
        <begin position="189"/>
        <end position="210"/>
    </location>
</feature>
<keyword evidence="2" id="KW-1133">Transmembrane helix</keyword>
<dbReference type="EMBL" id="CAUWAG010000018">
    <property type="protein sequence ID" value="CAJ2510600.1"/>
    <property type="molecule type" value="Genomic_DNA"/>
</dbReference>
<sequence length="525" mass="56710">MIDDHKASEIPSQAGHEELPYSQASSASPSAGSQLPFALPEASKPTHAFSSTSNEDYVPELARTTYSLRNSYGPEVVMHAVEGDQAFAKKSWVPQNIESEGLEPVPRKLGSEGLEPLATLHPTKPGLEPRATFLSEKTGPEPLAALQSTKPHRWTRRRRVSVWIAVVVFLIAALAGGLAGGLSSRFGDSRSESSPAIAPAGNSSTPGLAGNIRSGSRLSIAGWRASSNTFNTHLFYQDRDDIFRHMEYSSDVDSWQGPRMATTYDALAKSPMACTSIMVDQPPQVELFYLNSSLLVTGENFRDGYTLPEGGYDSIDDNPVGTDDASRLATYWPYVVMQDTGGALRQITYGWWNSTIGISGSTGTGMAIVPQTASYESPNTAGLIYRGTDGNLAGQWLGYNQAASKWDIDTVPIPEDSAIGAFAVARPNDASNATIIYVLYQDSSNSIQYMSYDVGSWTKGSSDSALANADPATDITCLTEGVWPGVNMITDAYDMSRCYFMYQGQLKQVLFNGTGWEDLGFVDIP</sequence>
<feature type="region of interest" description="Disordered" evidence="1">
    <location>
        <begin position="1"/>
        <end position="53"/>
    </location>
</feature>
<organism evidence="3 4">
    <name type="scientific">Anthostomella pinea</name>
    <dbReference type="NCBI Taxonomy" id="933095"/>
    <lineage>
        <taxon>Eukaryota</taxon>
        <taxon>Fungi</taxon>
        <taxon>Dikarya</taxon>
        <taxon>Ascomycota</taxon>
        <taxon>Pezizomycotina</taxon>
        <taxon>Sordariomycetes</taxon>
        <taxon>Xylariomycetidae</taxon>
        <taxon>Xylariales</taxon>
        <taxon>Xylariaceae</taxon>
        <taxon>Anthostomella</taxon>
    </lineage>
</organism>
<feature type="transmembrane region" description="Helical" evidence="2">
    <location>
        <begin position="160"/>
        <end position="182"/>
    </location>
</feature>
<dbReference type="AlphaFoldDB" id="A0AAI8VTR9"/>
<evidence type="ECO:0000256" key="1">
    <source>
        <dbReference type="SAM" id="MobiDB-lite"/>
    </source>
</evidence>
<evidence type="ECO:0000313" key="3">
    <source>
        <dbReference type="EMBL" id="CAJ2510600.1"/>
    </source>
</evidence>
<evidence type="ECO:0000313" key="4">
    <source>
        <dbReference type="Proteomes" id="UP001295740"/>
    </source>
</evidence>
<reference evidence="3" key="1">
    <citation type="submission" date="2023-10" db="EMBL/GenBank/DDBJ databases">
        <authorList>
            <person name="Hackl T."/>
        </authorList>
    </citation>
    <scope>NUCLEOTIDE SEQUENCE</scope>
</reference>
<comment type="caution">
    <text evidence="3">The sequence shown here is derived from an EMBL/GenBank/DDBJ whole genome shotgun (WGS) entry which is preliminary data.</text>
</comment>
<protein>
    <submittedName>
        <fullName evidence="3">Uu.00g062250.m01.CDS01</fullName>
    </submittedName>
</protein>
<proteinExistence type="predicted"/>
<name>A0AAI8VTR9_9PEZI</name>
<dbReference type="SUPFAM" id="SSF89372">
    <property type="entry name" value="Fucose-specific lectin"/>
    <property type="match status" value="1"/>
</dbReference>
<dbReference type="Gene3D" id="2.120.10.70">
    <property type="entry name" value="Fucose-specific lectin"/>
    <property type="match status" value="1"/>
</dbReference>
<dbReference type="Proteomes" id="UP001295740">
    <property type="component" value="Unassembled WGS sequence"/>
</dbReference>
<feature type="compositionally biased region" description="Low complexity" evidence="1">
    <location>
        <begin position="22"/>
        <end position="34"/>
    </location>
</feature>